<comment type="similarity">
    <text evidence="1">Belongs to the universal stress protein A family.</text>
</comment>
<dbReference type="Pfam" id="PF00582">
    <property type="entry name" value="Usp"/>
    <property type="match status" value="1"/>
</dbReference>
<proteinExistence type="inferred from homology"/>
<dbReference type="AlphaFoldDB" id="A0A158KTH2"/>
<evidence type="ECO:0000259" key="2">
    <source>
        <dbReference type="Pfam" id="PF00582"/>
    </source>
</evidence>
<dbReference type="InterPro" id="IPR014729">
    <property type="entry name" value="Rossmann-like_a/b/a_fold"/>
</dbReference>
<dbReference type="InterPro" id="IPR006015">
    <property type="entry name" value="Universal_stress_UspA"/>
</dbReference>
<organism evidence="3 4">
    <name type="scientific">Caballeronia choica</name>
    <dbReference type="NCBI Taxonomy" id="326476"/>
    <lineage>
        <taxon>Bacteria</taxon>
        <taxon>Pseudomonadati</taxon>
        <taxon>Pseudomonadota</taxon>
        <taxon>Betaproteobacteria</taxon>
        <taxon>Burkholderiales</taxon>
        <taxon>Burkholderiaceae</taxon>
        <taxon>Caballeronia</taxon>
    </lineage>
</organism>
<dbReference type="EMBL" id="FCON02000160">
    <property type="protein sequence ID" value="SAL84442.1"/>
    <property type="molecule type" value="Genomic_DNA"/>
</dbReference>
<accession>A0A158KTH2</accession>
<feature type="domain" description="UspA" evidence="2">
    <location>
        <begin position="1"/>
        <end position="146"/>
    </location>
</feature>
<dbReference type="PANTHER" id="PTHR46268">
    <property type="entry name" value="STRESS RESPONSE PROTEIN NHAX"/>
    <property type="match status" value="1"/>
</dbReference>
<gene>
    <name evidence="3" type="ORF">AWB68_07303</name>
</gene>
<dbReference type="PANTHER" id="PTHR46268:SF15">
    <property type="entry name" value="UNIVERSAL STRESS PROTEIN HP_0031"/>
    <property type="match status" value="1"/>
</dbReference>
<dbReference type="OrthoDB" id="8547832at2"/>
<dbReference type="Gene3D" id="3.40.50.620">
    <property type="entry name" value="HUPs"/>
    <property type="match status" value="1"/>
</dbReference>
<evidence type="ECO:0000313" key="4">
    <source>
        <dbReference type="Proteomes" id="UP000054770"/>
    </source>
</evidence>
<dbReference type="CDD" id="cd00293">
    <property type="entry name" value="USP-like"/>
    <property type="match status" value="1"/>
</dbReference>
<reference evidence="3" key="1">
    <citation type="submission" date="2016-01" db="EMBL/GenBank/DDBJ databases">
        <authorList>
            <person name="Peeters C."/>
        </authorList>
    </citation>
    <scope>NUCLEOTIDE SEQUENCE [LARGE SCALE GENOMIC DNA]</scope>
    <source>
        <strain evidence="3">LMG 22940</strain>
    </source>
</reference>
<dbReference type="InterPro" id="IPR006016">
    <property type="entry name" value="UspA"/>
</dbReference>
<evidence type="ECO:0000313" key="3">
    <source>
        <dbReference type="EMBL" id="SAL84442.1"/>
    </source>
</evidence>
<dbReference type="PRINTS" id="PR01438">
    <property type="entry name" value="UNVRSLSTRESS"/>
</dbReference>
<name>A0A158KTH2_9BURK</name>
<comment type="caution">
    <text evidence="3">The sequence shown here is derived from an EMBL/GenBank/DDBJ whole genome shotgun (WGS) entry which is preliminary data.</text>
</comment>
<dbReference type="SUPFAM" id="SSF52402">
    <property type="entry name" value="Adenine nucleotide alpha hydrolases-like"/>
    <property type="match status" value="1"/>
</dbReference>
<sequence length="161" mass="16965">MYKRILLALDNSRAARLALDEALKMARAADGTVLVVAVVEHVIPIGDVQTGFYDDQAFGAVAHEAAEAEVKRAKERCTADNVLVMSRVIDSYGQSVAHVIVDAAAELEADLIAMGTHGHRGAGRVLLGSVAESVLRLSNVPVLAVRDATPYDTDEALASGS</sequence>
<dbReference type="Proteomes" id="UP000054770">
    <property type="component" value="Unassembled WGS sequence"/>
</dbReference>
<protein>
    <submittedName>
        <fullName evidence="3">Universal stress protein</fullName>
    </submittedName>
</protein>
<keyword evidence="4" id="KW-1185">Reference proteome</keyword>
<evidence type="ECO:0000256" key="1">
    <source>
        <dbReference type="ARBA" id="ARBA00008791"/>
    </source>
</evidence>
<dbReference type="RefSeq" id="WP_087649139.1">
    <property type="nucleotide sequence ID" value="NZ_FCON02000160.1"/>
</dbReference>